<protein>
    <submittedName>
        <fullName evidence="2">Uncharacterized protein</fullName>
    </submittedName>
</protein>
<evidence type="ECO:0000313" key="3">
    <source>
        <dbReference type="Proteomes" id="UP001152049"/>
    </source>
</evidence>
<sequence length="101" mass="11006">MDGISLTQDLISIASETINRPAETYLTDDYLTHSFFSQDLVVATWIPAVPLVHKKSDLDKSGNGDSEKDEDNDDSNGKSEKSDENAASTTAPRQGTTKRDS</sequence>
<dbReference type="AlphaFoldDB" id="A0A9W8RYB5"/>
<dbReference type="OrthoDB" id="4770059at2759"/>
<feature type="region of interest" description="Disordered" evidence="1">
    <location>
        <begin position="53"/>
        <end position="101"/>
    </location>
</feature>
<proteinExistence type="predicted"/>
<dbReference type="EMBL" id="JAOQAZ010000015">
    <property type="protein sequence ID" value="KAJ4258873.1"/>
    <property type="molecule type" value="Genomic_DNA"/>
</dbReference>
<organism evidence="2 3">
    <name type="scientific">Fusarium torreyae</name>
    <dbReference type="NCBI Taxonomy" id="1237075"/>
    <lineage>
        <taxon>Eukaryota</taxon>
        <taxon>Fungi</taxon>
        <taxon>Dikarya</taxon>
        <taxon>Ascomycota</taxon>
        <taxon>Pezizomycotina</taxon>
        <taxon>Sordariomycetes</taxon>
        <taxon>Hypocreomycetidae</taxon>
        <taxon>Hypocreales</taxon>
        <taxon>Nectriaceae</taxon>
        <taxon>Fusarium</taxon>
    </lineage>
</organism>
<reference evidence="2" key="1">
    <citation type="submission" date="2022-09" db="EMBL/GenBank/DDBJ databases">
        <title>Fusarium specimens isolated from Avocado Roots.</title>
        <authorList>
            <person name="Stajich J."/>
            <person name="Roper C."/>
            <person name="Heimlech-Rivalta G."/>
        </authorList>
    </citation>
    <scope>NUCLEOTIDE SEQUENCE</scope>
    <source>
        <strain evidence="2">CF00136</strain>
    </source>
</reference>
<keyword evidence="3" id="KW-1185">Reference proteome</keyword>
<feature type="compositionally biased region" description="Polar residues" evidence="1">
    <location>
        <begin position="85"/>
        <end position="95"/>
    </location>
</feature>
<feature type="compositionally biased region" description="Basic and acidic residues" evidence="1">
    <location>
        <begin position="75"/>
        <end position="84"/>
    </location>
</feature>
<evidence type="ECO:0000256" key="1">
    <source>
        <dbReference type="SAM" id="MobiDB-lite"/>
    </source>
</evidence>
<accession>A0A9W8RYB5</accession>
<dbReference type="Proteomes" id="UP001152049">
    <property type="component" value="Unassembled WGS sequence"/>
</dbReference>
<comment type="caution">
    <text evidence="2">The sequence shown here is derived from an EMBL/GenBank/DDBJ whole genome shotgun (WGS) entry which is preliminary data.</text>
</comment>
<name>A0A9W8RYB5_9HYPO</name>
<evidence type="ECO:0000313" key="2">
    <source>
        <dbReference type="EMBL" id="KAJ4258873.1"/>
    </source>
</evidence>
<feature type="compositionally biased region" description="Basic and acidic residues" evidence="1">
    <location>
        <begin position="54"/>
        <end position="66"/>
    </location>
</feature>
<gene>
    <name evidence="2" type="ORF">NW762_007960</name>
</gene>